<organism evidence="1 2">
    <name type="scientific">Dentiscutata erythropus</name>
    <dbReference type="NCBI Taxonomy" id="1348616"/>
    <lineage>
        <taxon>Eukaryota</taxon>
        <taxon>Fungi</taxon>
        <taxon>Fungi incertae sedis</taxon>
        <taxon>Mucoromycota</taxon>
        <taxon>Glomeromycotina</taxon>
        <taxon>Glomeromycetes</taxon>
        <taxon>Diversisporales</taxon>
        <taxon>Gigasporaceae</taxon>
        <taxon>Dentiscutata</taxon>
    </lineage>
</organism>
<dbReference type="AlphaFoldDB" id="A0A9N9GN37"/>
<evidence type="ECO:0000313" key="1">
    <source>
        <dbReference type="EMBL" id="CAG8622496.1"/>
    </source>
</evidence>
<gene>
    <name evidence="1" type="ORF">DERYTH_LOCUS8713</name>
</gene>
<keyword evidence="2" id="KW-1185">Reference proteome</keyword>
<protein>
    <submittedName>
        <fullName evidence="1">23332_t:CDS:1</fullName>
    </submittedName>
</protein>
<dbReference type="Proteomes" id="UP000789405">
    <property type="component" value="Unassembled WGS sequence"/>
</dbReference>
<comment type="caution">
    <text evidence="1">The sequence shown here is derived from an EMBL/GenBank/DDBJ whole genome shotgun (WGS) entry which is preliminary data.</text>
</comment>
<reference evidence="1" key="1">
    <citation type="submission" date="2021-06" db="EMBL/GenBank/DDBJ databases">
        <authorList>
            <person name="Kallberg Y."/>
            <person name="Tangrot J."/>
            <person name="Rosling A."/>
        </authorList>
    </citation>
    <scope>NUCLEOTIDE SEQUENCE</scope>
    <source>
        <strain evidence="1">MA453B</strain>
    </source>
</reference>
<dbReference type="OrthoDB" id="2378414at2759"/>
<accession>A0A9N9GN37</accession>
<proteinExistence type="predicted"/>
<evidence type="ECO:0000313" key="2">
    <source>
        <dbReference type="Proteomes" id="UP000789405"/>
    </source>
</evidence>
<sequence length="219" mass="26237">MATHHTKNCNLITKYYRKDERKILQNVLRVLAKDLRAERSGKLWKSFPPWGRDENPLQLGIRKMSSKKTFSSSTHQKSEHPRRVFVKAESKRLWREKFKQQCLRRVKESRAFAFNDRRLGFWKFSNQNDTDDEEEVAHQWFVKKILEEWKLFWKDDNLDAVEDMIDDEFLQEIMQESTLDEYEAELAIQCEEYIPSYADDGQKGQIDIMDLDENIPALL</sequence>
<name>A0A9N9GN37_9GLOM</name>
<dbReference type="EMBL" id="CAJVPY010004551">
    <property type="protein sequence ID" value="CAG8622496.1"/>
    <property type="molecule type" value="Genomic_DNA"/>
</dbReference>